<reference evidence="2 3" key="1">
    <citation type="submission" date="2014-03" db="EMBL/GenBank/DDBJ databases">
        <authorList>
            <person name="Sibley D."/>
            <person name="Venepally P."/>
            <person name="Karamycheva S."/>
            <person name="Hadjithomas M."/>
            <person name="Khan A."/>
            <person name="Brunk B."/>
            <person name="Roos D."/>
            <person name="Caler E."/>
            <person name="Lorenzi H."/>
        </authorList>
    </citation>
    <scope>NUCLEOTIDE SEQUENCE [LARGE SCALE GENOMIC DNA]</scope>
    <source>
        <strain evidence="3">p89</strain>
    </source>
</reference>
<sequence>MFSSRCASNVSTAFSYSTHRHLPGREEFGHLRGRRRRRKFEGRALSTEGGNVYFLCLEIRDLREGGKDCLCRGRSPRRLQAAISRLSGTSWVSRKPEEKETKTDKRCRRVP</sequence>
<organism evidence="2 3">
    <name type="scientific">Toxoplasma gondii p89</name>
    <dbReference type="NCBI Taxonomy" id="943119"/>
    <lineage>
        <taxon>Eukaryota</taxon>
        <taxon>Sar</taxon>
        <taxon>Alveolata</taxon>
        <taxon>Apicomplexa</taxon>
        <taxon>Conoidasida</taxon>
        <taxon>Coccidia</taxon>
        <taxon>Eucoccidiorida</taxon>
        <taxon>Eimeriorina</taxon>
        <taxon>Sarcocystidae</taxon>
        <taxon>Toxoplasma</taxon>
    </lineage>
</organism>
<evidence type="ECO:0000256" key="1">
    <source>
        <dbReference type="SAM" id="MobiDB-lite"/>
    </source>
</evidence>
<name>A0A086JW30_TOXGO</name>
<dbReference type="AlphaFoldDB" id="A0A086JW30"/>
<dbReference type="Proteomes" id="UP000028828">
    <property type="component" value="Unassembled WGS sequence"/>
</dbReference>
<dbReference type="EMBL" id="AEYI02001525">
    <property type="protein sequence ID" value="KFG36348.1"/>
    <property type="molecule type" value="Genomic_DNA"/>
</dbReference>
<dbReference type="VEuPathDB" id="ToxoDB:TGP89_221865"/>
<feature type="region of interest" description="Disordered" evidence="1">
    <location>
        <begin position="90"/>
        <end position="111"/>
    </location>
</feature>
<protein>
    <submittedName>
        <fullName evidence="2">Uncharacterized protein</fullName>
    </submittedName>
</protein>
<dbReference type="OrthoDB" id="10392725at2759"/>
<feature type="compositionally biased region" description="Basic and acidic residues" evidence="1">
    <location>
        <begin position="94"/>
        <end position="104"/>
    </location>
</feature>
<comment type="caution">
    <text evidence="2">The sequence shown here is derived from an EMBL/GenBank/DDBJ whole genome shotgun (WGS) entry which is preliminary data.</text>
</comment>
<gene>
    <name evidence="2" type="ORF">TGP89_221865</name>
</gene>
<proteinExistence type="predicted"/>
<evidence type="ECO:0000313" key="2">
    <source>
        <dbReference type="EMBL" id="KFG36348.1"/>
    </source>
</evidence>
<accession>A0A086JW30</accession>
<evidence type="ECO:0000313" key="3">
    <source>
        <dbReference type="Proteomes" id="UP000028828"/>
    </source>
</evidence>